<keyword evidence="2" id="KW-1185">Reference proteome</keyword>
<comment type="caution">
    <text evidence="1">The sequence shown here is derived from an EMBL/GenBank/DDBJ whole genome shotgun (WGS) entry which is preliminary data.</text>
</comment>
<gene>
    <name evidence="1" type="ORF">OH806_10615</name>
</gene>
<evidence type="ECO:0000313" key="2">
    <source>
        <dbReference type="Proteomes" id="UP001163719"/>
    </source>
</evidence>
<sequence>MKNRVIKVIFTILGILILLLFIRPQKVIYLPKISGKVIDENGIPIKDAYVSRIEEKNWKNEKWGYEESSEYEFQTVLTDKNGYFFLDQKSRIDWFHTPFDLPIAWCFAEFKVSKAGYENYKTEFDDYKSFRKEGCYACEEIEFKPTIKLKKNSR</sequence>
<accession>A0ABT3HPN7</accession>
<dbReference type="RefSeq" id="WP_264743657.1">
    <property type="nucleotide sequence ID" value="NZ_JAPDHV010000004.1"/>
</dbReference>
<dbReference type="Proteomes" id="UP001163719">
    <property type="component" value="Unassembled WGS sequence"/>
</dbReference>
<organism evidence="1 2">
    <name type="scientific">Chryseobacterium oryctis</name>
    <dbReference type="NCBI Taxonomy" id="2952618"/>
    <lineage>
        <taxon>Bacteria</taxon>
        <taxon>Pseudomonadati</taxon>
        <taxon>Bacteroidota</taxon>
        <taxon>Flavobacteriia</taxon>
        <taxon>Flavobacteriales</taxon>
        <taxon>Weeksellaceae</taxon>
        <taxon>Chryseobacterium group</taxon>
        <taxon>Chryseobacterium</taxon>
    </lineage>
</organism>
<evidence type="ECO:0000313" key="1">
    <source>
        <dbReference type="EMBL" id="MCW3161714.1"/>
    </source>
</evidence>
<proteinExistence type="predicted"/>
<dbReference type="SUPFAM" id="SSF49464">
    <property type="entry name" value="Carboxypeptidase regulatory domain-like"/>
    <property type="match status" value="1"/>
</dbReference>
<dbReference type="EMBL" id="JAPDHV010000004">
    <property type="protein sequence ID" value="MCW3161714.1"/>
    <property type="molecule type" value="Genomic_DNA"/>
</dbReference>
<evidence type="ECO:0008006" key="3">
    <source>
        <dbReference type="Google" id="ProtNLM"/>
    </source>
</evidence>
<reference evidence="1" key="1">
    <citation type="submission" date="2022-10" db="EMBL/GenBank/DDBJ databases">
        <title>Chryseobacterium babae sp. nov. isolated from the gut of the beetle Oryctes rhinoceros, and Chryseobacterium kimseyorum sp. nov., isolated from a stick insect rearing cage.</title>
        <authorList>
            <person name="Shelomi M."/>
            <person name="Han C.-J."/>
            <person name="Chen W.-M."/>
            <person name="Chen H.-K."/>
            <person name="Liaw S.-J."/>
            <person name="Muhle E."/>
            <person name="Clermont D."/>
        </authorList>
    </citation>
    <scope>NUCLEOTIDE SEQUENCE</scope>
    <source>
        <strain evidence="1">WLa1L2M3</strain>
    </source>
</reference>
<dbReference type="InterPro" id="IPR008969">
    <property type="entry name" value="CarboxyPept-like_regulatory"/>
</dbReference>
<protein>
    <recommendedName>
        <fullName evidence="3">Carboxypeptidase regulatory-like domain-containing protein</fullName>
    </recommendedName>
</protein>
<name>A0ABT3HPN7_9FLAO</name>